<protein>
    <recommendedName>
        <fullName evidence="2">acetyl-CoA C-acetyltransferase</fullName>
        <ecNumber evidence="2">2.3.1.9</ecNumber>
    </recommendedName>
</protein>
<name>A0A9P6B0W7_9AGAM</name>
<dbReference type="InterPro" id="IPR020617">
    <property type="entry name" value="Thiolase_C"/>
</dbReference>
<dbReference type="GO" id="GO:0006635">
    <property type="term" value="P:fatty acid beta-oxidation"/>
    <property type="evidence" value="ECO:0007669"/>
    <property type="project" value="TreeGrafter"/>
</dbReference>
<dbReference type="CDD" id="cd00751">
    <property type="entry name" value="thiolase"/>
    <property type="match status" value="1"/>
</dbReference>
<dbReference type="PANTHER" id="PTHR18919">
    <property type="entry name" value="ACETYL-COA C-ACYLTRANSFERASE"/>
    <property type="match status" value="1"/>
</dbReference>
<feature type="domain" description="Thiolase N-terminal" evidence="9">
    <location>
        <begin position="13"/>
        <end position="267"/>
    </location>
</feature>
<gene>
    <name evidence="11" type="ORF">BS47DRAFT_1341942</name>
</gene>
<dbReference type="Pfam" id="PF00108">
    <property type="entry name" value="Thiolase_N"/>
    <property type="match status" value="1"/>
</dbReference>
<reference evidence="11" key="1">
    <citation type="journal article" date="2020" name="Nat. Commun.">
        <title>Large-scale genome sequencing of mycorrhizal fungi provides insights into the early evolution of symbiotic traits.</title>
        <authorList>
            <person name="Miyauchi S."/>
            <person name="Kiss E."/>
            <person name="Kuo A."/>
            <person name="Drula E."/>
            <person name="Kohler A."/>
            <person name="Sanchez-Garcia M."/>
            <person name="Morin E."/>
            <person name="Andreopoulos B."/>
            <person name="Barry K.W."/>
            <person name="Bonito G."/>
            <person name="Buee M."/>
            <person name="Carver A."/>
            <person name="Chen C."/>
            <person name="Cichocki N."/>
            <person name="Clum A."/>
            <person name="Culley D."/>
            <person name="Crous P.W."/>
            <person name="Fauchery L."/>
            <person name="Girlanda M."/>
            <person name="Hayes R.D."/>
            <person name="Keri Z."/>
            <person name="LaButti K."/>
            <person name="Lipzen A."/>
            <person name="Lombard V."/>
            <person name="Magnuson J."/>
            <person name="Maillard F."/>
            <person name="Murat C."/>
            <person name="Nolan M."/>
            <person name="Ohm R.A."/>
            <person name="Pangilinan J."/>
            <person name="Pereira M.F."/>
            <person name="Perotto S."/>
            <person name="Peter M."/>
            <person name="Pfister S."/>
            <person name="Riley R."/>
            <person name="Sitrit Y."/>
            <person name="Stielow J.B."/>
            <person name="Szollosi G."/>
            <person name="Zifcakova L."/>
            <person name="Stursova M."/>
            <person name="Spatafora J.W."/>
            <person name="Tedersoo L."/>
            <person name="Vaario L.M."/>
            <person name="Yamada A."/>
            <person name="Yan M."/>
            <person name="Wang P."/>
            <person name="Xu J."/>
            <person name="Bruns T."/>
            <person name="Baldrian P."/>
            <person name="Vilgalys R."/>
            <person name="Dunand C."/>
            <person name="Henrissat B."/>
            <person name="Grigoriev I.V."/>
            <person name="Hibbett D."/>
            <person name="Nagy L.G."/>
            <person name="Martin F.M."/>
        </authorList>
    </citation>
    <scope>NUCLEOTIDE SEQUENCE</scope>
    <source>
        <strain evidence="11">UP504</strain>
    </source>
</reference>
<dbReference type="PANTHER" id="PTHR18919:SF156">
    <property type="entry name" value="ACETYL-COA ACETYLTRANSFERASE, MITOCHONDRIAL"/>
    <property type="match status" value="1"/>
</dbReference>
<feature type="active site" description="Proton acceptor" evidence="7">
    <location>
        <position position="382"/>
    </location>
</feature>
<evidence type="ECO:0000256" key="2">
    <source>
        <dbReference type="ARBA" id="ARBA00012705"/>
    </source>
</evidence>
<dbReference type="NCBIfam" id="TIGR01930">
    <property type="entry name" value="AcCoA-C-Actrans"/>
    <property type="match status" value="1"/>
</dbReference>
<evidence type="ECO:0000259" key="9">
    <source>
        <dbReference type="Pfam" id="PF00108"/>
    </source>
</evidence>
<dbReference type="PIRSF" id="PIRSF000429">
    <property type="entry name" value="Ac-CoA_Ac_transf"/>
    <property type="match status" value="1"/>
</dbReference>
<dbReference type="GO" id="GO:0005739">
    <property type="term" value="C:mitochondrion"/>
    <property type="evidence" value="ECO:0007669"/>
    <property type="project" value="TreeGrafter"/>
</dbReference>
<feature type="active site" description="Proton acceptor" evidence="7">
    <location>
        <position position="354"/>
    </location>
</feature>
<organism evidence="11 12">
    <name type="scientific">Hydnum rufescens UP504</name>
    <dbReference type="NCBI Taxonomy" id="1448309"/>
    <lineage>
        <taxon>Eukaryota</taxon>
        <taxon>Fungi</taxon>
        <taxon>Dikarya</taxon>
        <taxon>Basidiomycota</taxon>
        <taxon>Agaricomycotina</taxon>
        <taxon>Agaricomycetes</taxon>
        <taxon>Cantharellales</taxon>
        <taxon>Hydnaceae</taxon>
        <taxon>Hydnum</taxon>
    </lineage>
</organism>
<accession>A0A9P6B0W7</accession>
<dbReference type="SUPFAM" id="SSF53901">
    <property type="entry name" value="Thiolase-like"/>
    <property type="match status" value="2"/>
</dbReference>
<dbReference type="InterPro" id="IPR016039">
    <property type="entry name" value="Thiolase-like"/>
</dbReference>
<dbReference type="Proteomes" id="UP000886523">
    <property type="component" value="Unassembled WGS sequence"/>
</dbReference>
<dbReference type="EMBL" id="MU128950">
    <property type="protein sequence ID" value="KAF9515444.1"/>
    <property type="molecule type" value="Genomic_DNA"/>
</dbReference>
<evidence type="ECO:0000256" key="8">
    <source>
        <dbReference type="RuleBase" id="RU003557"/>
    </source>
</evidence>
<dbReference type="InterPro" id="IPR020616">
    <property type="entry name" value="Thiolase_N"/>
</dbReference>
<feature type="active site" description="Acyl-thioester intermediate" evidence="7">
    <location>
        <position position="96"/>
    </location>
</feature>
<evidence type="ECO:0000313" key="12">
    <source>
        <dbReference type="Proteomes" id="UP000886523"/>
    </source>
</evidence>
<dbReference type="Gene3D" id="3.40.47.10">
    <property type="match status" value="2"/>
</dbReference>
<dbReference type="Pfam" id="PF02803">
    <property type="entry name" value="Thiolase_C"/>
    <property type="match status" value="1"/>
</dbReference>
<feature type="domain" description="Thiolase C-terminal" evidence="10">
    <location>
        <begin position="275"/>
        <end position="395"/>
    </location>
</feature>
<evidence type="ECO:0000256" key="7">
    <source>
        <dbReference type="PIRSR" id="PIRSR000429-1"/>
    </source>
</evidence>
<evidence type="ECO:0000256" key="1">
    <source>
        <dbReference type="ARBA" id="ARBA00010982"/>
    </source>
</evidence>
<dbReference type="GO" id="GO:0003985">
    <property type="term" value="F:acetyl-CoA C-acetyltransferase activity"/>
    <property type="evidence" value="ECO:0007669"/>
    <property type="project" value="UniProtKB-EC"/>
</dbReference>
<evidence type="ECO:0000256" key="3">
    <source>
        <dbReference type="ARBA" id="ARBA00022679"/>
    </source>
</evidence>
<evidence type="ECO:0000313" key="11">
    <source>
        <dbReference type="EMBL" id="KAF9515444.1"/>
    </source>
</evidence>
<evidence type="ECO:0000256" key="6">
    <source>
        <dbReference type="ARBA" id="ARBA00023315"/>
    </source>
</evidence>
<keyword evidence="4" id="KW-0479">Metal-binding</keyword>
<proteinExistence type="inferred from homology"/>
<keyword evidence="3 8" id="KW-0808">Transferase</keyword>
<comment type="caution">
    <text evidence="11">The sequence shown here is derived from an EMBL/GenBank/DDBJ whole genome shotgun (WGS) entry which is preliminary data.</text>
</comment>
<keyword evidence="12" id="KW-1185">Reference proteome</keyword>
<dbReference type="PROSITE" id="PS00098">
    <property type="entry name" value="THIOLASE_1"/>
    <property type="match status" value="1"/>
</dbReference>
<dbReference type="GO" id="GO:0046872">
    <property type="term" value="F:metal ion binding"/>
    <property type="evidence" value="ECO:0007669"/>
    <property type="project" value="UniProtKB-KW"/>
</dbReference>
<keyword evidence="5" id="KW-0630">Potassium</keyword>
<dbReference type="EC" id="2.3.1.9" evidence="2"/>
<evidence type="ECO:0000259" key="10">
    <source>
        <dbReference type="Pfam" id="PF02803"/>
    </source>
</evidence>
<dbReference type="AlphaFoldDB" id="A0A9P6B0W7"/>
<dbReference type="FunFam" id="3.40.47.10:FF:000007">
    <property type="entry name" value="acetyl-CoA acetyltransferase, mitochondrial"/>
    <property type="match status" value="1"/>
</dbReference>
<keyword evidence="6 8" id="KW-0012">Acyltransferase</keyword>
<dbReference type="OrthoDB" id="5404651at2759"/>
<evidence type="ECO:0000256" key="4">
    <source>
        <dbReference type="ARBA" id="ARBA00022723"/>
    </source>
</evidence>
<dbReference type="InterPro" id="IPR020615">
    <property type="entry name" value="Thiolase_acyl_enz_int_AS"/>
</dbReference>
<sequence length="396" mass="41535">MVRASYSSPNETVIVSAVRTPVGSFQGALKGFSAADLGVIATKGALAAGNVKPEHVEEIYFGNVLQANLGQSPARQVALGAGLPDSTEATTINKVCASGLKSIILASQSIQLGHRSVMLAGGMESMSNVPYYLPRTNPSFGHIQAKDGLLVDGLWDVYNDFHMGNCAENAARKHDISREDQDGHAIESYKRAERAYQAKAFEAEIVPVTIKDKKGKETLVTEDEEYKKVLFEKIPSLKPAFQKDGTITAANASNLNDGASALILMSAARAEALGLKPLARIISHADAALPPIDFPLAPSVSLPLAIEKAGLKIEDISLFEVNEAFSAVIRAIEKILKIDPAKVNVNGGAVALGHALGSSGSRIVVTLTHALKSGQYGAAAICNGGGGSSAIVIQKL</sequence>
<evidence type="ECO:0000256" key="5">
    <source>
        <dbReference type="ARBA" id="ARBA00022958"/>
    </source>
</evidence>
<comment type="similarity">
    <text evidence="1 8">Belongs to the thiolase-like superfamily. Thiolase family.</text>
</comment>
<dbReference type="InterPro" id="IPR002155">
    <property type="entry name" value="Thiolase"/>
</dbReference>